<name>A0A8J2TQF9_9FLAO</name>
<sequence length="224" mass="26783">MVKTGFIMLYRDFVDWEWYTDVNTCKVFLHCLIKVNYSQKKWQGVFIDKGQFVTSYEKLAIETGLTISKVRTALSKLESTNDIYIETTTSFTKIGLLKIEDFISQSIDKENDKLNSMLTDKQNNRQFSSNSQTNDNQIATTNTNNNILNKKNRFREEVFLHSQFNIKILENFFEYWSELNVVKTKMRFEEEKFFEIKKRLEKWKANERTTKKNNKIEPEFHTNR</sequence>
<proteinExistence type="predicted"/>
<dbReference type="AlphaFoldDB" id="A0A8J2TQF9"/>
<dbReference type="Proteomes" id="UP000598120">
    <property type="component" value="Unassembled WGS sequence"/>
</dbReference>
<evidence type="ECO:0000313" key="2">
    <source>
        <dbReference type="EMBL" id="GFZ81107.1"/>
    </source>
</evidence>
<organism evidence="2 3">
    <name type="scientific">Aquaticitalea lipolytica</name>
    <dbReference type="NCBI Taxonomy" id="1247562"/>
    <lineage>
        <taxon>Bacteria</taxon>
        <taxon>Pseudomonadati</taxon>
        <taxon>Bacteroidota</taxon>
        <taxon>Flavobacteriia</taxon>
        <taxon>Flavobacteriales</taxon>
        <taxon>Flavobacteriaceae</taxon>
        <taxon>Aquaticitalea</taxon>
    </lineage>
</organism>
<evidence type="ECO:0008006" key="4">
    <source>
        <dbReference type="Google" id="ProtNLM"/>
    </source>
</evidence>
<comment type="caution">
    <text evidence="2">The sequence shown here is derived from an EMBL/GenBank/DDBJ whole genome shotgun (WGS) entry which is preliminary data.</text>
</comment>
<protein>
    <recommendedName>
        <fullName evidence="4">DNA replication protein DnaD</fullName>
    </recommendedName>
</protein>
<gene>
    <name evidence="2" type="ORF">GCM10011531_09120</name>
</gene>
<evidence type="ECO:0000256" key="1">
    <source>
        <dbReference type="SAM" id="MobiDB-lite"/>
    </source>
</evidence>
<dbReference type="RefSeq" id="WP_188605148.1">
    <property type="nucleotide sequence ID" value="NZ_BMIC01000001.1"/>
</dbReference>
<feature type="compositionally biased region" description="Polar residues" evidence="1">
    <location>
        <begin position="122"/>
        <end position="131"/>
    </location>
</feature>
<dbReference type="EMBL" id="BMIC01000001">
    <property type="protein sequence ID" value="GFZ81107.1"/>
    <property type="molecule type" value="Genomic_DNA"/>
</dbReference>
<accession>A0A8J2TQF9</accession>
<keyword evidence="3" id="KW-1185">Reference proteome</keyword>
<feature type="region of interest" description="Disordered" evidence="1">
    <location>
        <begin position="122"/>
        <end position="142"/>
    </location>
</feature>
<reference evidence="2 3" key="1">
    <citation type="journal article" date="2014" name="Int. J. Syst. Evol. Microbiol.">
        <title>Complete genome sequence of Corynebacterium casei LMG S-19264T (=DSM 44701T), isolated from a smear-ripened cheese.</title>
        <authorList>
            <consortium name="US DOE Joint Genome Institute (JGI-PGF)"/>
            <person name="Walter F."/>
            <person name="Albersmeier A."/>
            <person name="Kalinowski J."/>
            <person name="Ruckert C."/>
        </authorList>
    </citation>
    <scope>NUCLEOTIDE SEQUENCE [LARGE SCALE GENOMIC DNA]</scope>
    <source>
        <strain evidence="2 3">CGMCC 1.15295</strain>
    </source>
</reference>
<evidence type="ECO:0000313" key="3">
    <source>
        <dbReference type="Proteomes" id="UP000598120"/>
    </source>
</evidence>
<feature type="compositionally biased region" description="Low complexity" evidence="1">
    <location>
        <begin position="132"/>
        <end position="142"/>
    </location>
</feature>